<name>A0A2P2J3F8_RHIMU</name>
<accession>A0A2P2J3F8</accession>
<sequence length="72" mass="8367">MQNKDSVKNISSFFTNPLRIKHSMVWYYNAEPCLKRYSIPAQVFDSSFCIKSLSCNILKVNVNPMTWIDCSL</sequence>
<proteinExistence type="predicted"/>
<protein>
    <submittedName>
        <fullName evidence="1">Uncharacterized protein</fullName>
    </submittedName>
</protein>
<dbReference type="EMBL" id="GGEC01007502">
    <property type="protein sequence ID" value="MBW87985.1"/>
    <property type="molecule type" value="Transcribed_RNA"/>
</dbReference>
<evidence type="ECO:0000313" key="1">
    <source>
        <dbReference type="EMBL" id="MBW87985.1"/>
    </source>
</evidence>
<reference evidence="1" key="1">
    <citation type="submission" date="2018-02" db="EMBL/GenBank/DDBJ databases">
        <title>Rhizophora mucronata_Transcriptome.</title>
        <authorList>
            <person name="Meera S.P."/>
            <person name="Sreeshan A."/>
            <person name="Augustine A."/>
        </authorList>
    </citation>
    <scope>NUCLEOTIDE SEQUENCE</scope>
    <source>
        <tissue evidence="1">Leaf</tissue>
    </source>
</reference>
<dbReference type="AlphaFoldDB" id="A0A2P2J3F8"/>
<organism evidence="1">
    <name type="scientific">Rhizophora mucronata</name>
    <name type="common">Asiatic mangrove</name>
    <dbReference type="NCBI Taxonomy" id="61149"/>
    <lineage>
        <taxon>Eukaryota</taxon>
        <taxon>Viridiplantae</taxon>
        <taxon>Streptophyta</taxon>
        <taxon>Embryophyta</taxon>
        <taxon>Tracheophyta</taxon>
        <taxon>Spermatophyta</taxon>
        <taxon>Magnoliopsida</taxon>
        <taxon>eudicotyledons</taxon>
        <taxon>Gunneridae</taxon>
        <taxon>Pentapetalae</taxon>
        <taxon>rosids</taxon>
        <taxon>fabids</taxon>
        <taxon>Malpighiales</taxon>
        <taxon>Rhizophoraceae</taxon>
        <taxon>Rhizophora</taxon>
    </lineage>
</organism>